<dbReference type="EMBL" id="PYAL01000007">
    <property type="protein sequence ID" value="RXN85470.1"/>
    <property type="molecule type" value="Genomic_DNA"/>
</dbReference>
<gene>
    <name evidence="2" type="ORF">C7R54_22900</name>
</gene>
<accession>A0A4Q1HFP9</accession>
<organism evidence="2 3">
    <name type="scientific">Achromobacter aloeverae</name>
    <dbReference type="NCBI Taxonomy" id="1750518"/>
    <lineage>
        <taxon>Bacteria</taxon>
        <taxon>Pseudomonadati</taxon>
        <taxon>Pseudomonadota</taxon>
        <taxon>Betaproteobacteria</taxon>
        <taxon>Burkholderiales</taxon>
        <taxon>Alcaligenaceae</taxon>
        <taxon>Achromobacter</taxon>
    </lineage>
</organism>
<comment type="caution">
    <text evidence="2">The sequence shown here is derived from an EMBL/GenBank/DDBJ whole genome shotgun (WGS) entry which is preliminary data.</text>
</comment>
<dbReference type="PANTHER" id="PTHR36933">
    <property type="entry name" value="SLL0788 PROTEIN"/>
    <property type="match status" value="1"/>
</dbReference>
<dbReference type="Gene3D" id="1.20.1260.10">
    <property type="match status" value="1"/>
</dbReference>
<protein>
    <submittedName>
        <fullName evidence="2">DUF305 domain-containing protein</fullName>
    </submittedName>
</protein>
<dbReference type="OrthoDB" id="8603558at2"/>
<evidence type="ECO:0000259" key="1">
    <source>
        <dbReference type="Pfam" id="PF03713"/>
    </source>
</evidence>
<dbReference type="Proteomes" id="UP000290849">
    <property type="component" value="Unassembled WGS sequence"/>
</dbReference>
<dbReference type="InterPro" id="IPR005183">
    <property type="entry name" value="DUF305_CopM-like"/>
</dbReference>
<dbReference type="PANTHER" id="PTHR36933:SF1">
    <property type="entry name" value="SLL0788 PROTEIN"/>
    <property type="match status" value="1"/>
</dbReference>
<keyword evidence="3" id="KW-1185">Reference proteome</keyword>
<name>A0A4Q1HFP9_9BURK</name>
<reference evidence="2 3" key="1">
    <citation type="journal article" date="2017" name="Int. J. Syst. Evol. Microbiol.">
        <title>Achromobacter aloeverae sp. nov., isolated from the root of Aloe vera (L.) Burm.f.</title>
        <authorList>
            <person name="Kuncharoen N."/>
            <person name="Muramatsu Y."/>
            <person name="Shibata C."/>
            <person name="Kamakura Y."/>
            <person name="Nakagawa Y."/>
            <person name="Tanasupawat S."/>
        </authorList>
    </citation>
    <scope>NUCLEOTIDE SEQUENCE [LARGE SCALE GENOMIC DNA]</scope>
    <source>
        <strain evidence="2 3">AVA-1</strain>
    </source>
</reference>
<dbReference type="InterPro" id="IPR012347">
    <property type="entry name" value="Ferritin-like"/>
</dbReference>
<evidence type="ECO:0000313" key="3">
    <source>
        <dbReference type="Proteomes" id="UP000290849"/>
    </source>
</evidence>
<dbReference type="Pfam" id="PF03713">
    <property type="entry name" value="DUF305"/>
    <property type="match status" value="1"/>
</dbReference>
<proteinExistence type="predicted"/>
<dbReference type="AlphaFoldDB" id="A0A4Q1HFP9"/>
<feature type="domain" description="DUF305" evidence="1">
    <location>
        <begin position="11"/>
        <end position="95"/>
    </location>
</feature>
<evidence type="ECO:0000313" key="2">
    <source>
        <dbReference type="EMBL" id="RXN85470.1"/>
    </source>
</evidence>
<sequence length="100" mass="10678">MGTMATHGHAAGKPSSNAAVQAYQQANAKMHGAMAIDYTGDADVDFMRAMIPHHQGAIDMARVELAHGKDPEVRKLAESVIAAQEAEIASMRKWLAARGH</sequence>